<proteinExistence type="predicted"/>
<comment type="caution">
    <text evidence="2">The sequence shown here is derived from an EMBL/GenBank/DDBJ whole genome shotgun (WGS) entry which is preliminary data.</text>
</comment>
<sequence length="271" mass="28469">MIGAVGVGATDHLLPGQIVVLDVASEPGVLLPVAGENRDETPFAAGDVVQIGPVAELAIRHIQEVGAPRQLAEGLPCLDVGGVVVRVPIAQSVVHWHRPVGTDREDPEQLLEVGAMVLVVAMGDGYGLPAADPAASGLGVGARESNGRRVVVELVELDAESLDGADDDGGHQGRPVRVEQPVEGPPHPVVVQAIDLVRFQPKQGGQERLCPLLEPIDRPASEEDVAQEDAEGSGRTDPAAPVHVGHILLKERIQPQAVKHVLKQRQGAERL</sequence>
<evidence type="ECO:0000313" key="2">
    <source>
        <dbReference type="EMBL" id="OIQ75302.1"/>
    </source>
</evidence>
<feature type="compositionally biased region" description="Acidic residues" evidence="1">
    <location>
        <begin position="222"/>
        <end position="231"/>
    </location>
</feature>
<protein>
    <submittedName>
        <fullName evidence="2">Uncharacterized protein</fullName>
    </submittedName>
</protein>
<organism evidence="2">
    <name type="scientific">mine drainage metagenome</name>
    <dbReference type="NCBI Taxonomy" id="410659"/>
    <lineage>
        <taxon>unclassified sequences</taxon>
        <taxon>metagenomes</taxon>
        <taxon>ecological metagenomes</taxon>
    </lineage>
</organism>
<evidence type="ECO:0000256" key="1">
    <source>
        <dbReference type="SAM" id="MobiDB-lite"/>
    </source>
</evidence>
<name>A0A1J5PUL9_9ZZZZ</name>
<dbReference type="EMBL" id="MLJW01002209">
    <property type="protein sequence ID" value="OIQ75302.1"/>
    <property type="molecule type" value="Genomic_DNA"/>
</dbReference>
<gene>
    <name evidence="2" type="ORF">GALL_430300</name>
</gene>
<dbReference type="AlphaFoldDB" id="A0A1J5PUL9"/>
<accession>A0A1J5PUL9</accession>
<reference evidence="2" key="1">
    <citation type="submission" date="2016-10" db="EMBL/GenBank/DDBJ databases">
        <title>Sequence of Gallionella enrichment culture.</title>
        <authorList>
            <person name="Poehlein A."/>
            <person name="Muehling M."/>
            <person name="Daniel R."/>
        </authorList>
    </citation>
    <scope>NUCLEOTIDE SEQUENCE</scope>
</reference>
<feature type="region of interest" description="Disordered" evidence="1">
    <location>
        <begin position="161"/>
        <end position="185"/>
    </location>
</feature>
<feature type="region of interest" description="Disordered" evidence="1">
    <location>
        <begin position="214"/>
        <end position="243"/>
    </location>
</feature>